<keyword evidence="4" id="KW-0808">Transferase</keyword>
<dbReference type="RefSeq" id="WP_108114948.1">
    <property type="nucleotide sequence ID" value="NZ_QBKT01000004.1"/>
</dbReference>
<evidence type="ECO:0000259" key="13">
    <source>
        <dbReference type="PROSITE" id="PS01124"/>
    </source>
</evidence>
<dbReference type="InterPro" id="IPR018062">
    <property type="entry name" value="HTH_AraC-typ_CS"/>
</dbReference>
<dbReference type="InterPro" id="IPR003661">
    <property type="entry name" value="HisK_dim/P_dom"/>
</dbReference>
<evidence type="ECO:0000256" key="2">
    <source>
        <dbReference type="ARBA" id="ARBA00012438"/>
    </source>
</evidence>
<evidence type="ECO:0000256" key="8">
    <source>
        <dbReference type="ARBA" id="ARBA00023012"/>
    </source>
</evidence>
<evidence type="ECO:0000256" key="9">
    <source>
        <dbReference type="ARBA" id="ARBA00023015"/>
    </source>
</evidence>
<dbReference type="SMART" id="SM00342">
    <property type="entry name" value="HTH_ARAC"/>
    <property type="match status" value="1"/>
</dbReference>
<evidence type="ECO:0000256" key="11">
    <source>
        <dbReference type="ARBA" id="ARBA00023163"/>
    </source>
</evidence>
<dbReference type="FunFam" id="3.30.565.10:FF:000037">
    <property type="entry name" value="Hybrid sensor histidine kinase/response regulator"/>
    <property type="match status" value="1"/>
</dbReference>
<dbReference type="PANTHER" id="PTHR43547">
    <property type="entry name" value="TWO-COMPONENT HISTIDINE KINASE"/>
    <property type="match status" value="1"/>
</dbReference>
<feature type="domain" description="Response regulatory" evidence="15">
    <location>
        <begin position="1024"/>
        <end position="1139"/>
    </location>
</feature>
<dbReference type="Pfam" id="PF00072">
    <property type="entry name" value="Response_reg"/>
    <property type="match status" value="1"/>
</dbReference>
<dbReference type="SMART" id="SM00388">
    <property type="entry name" value="HisKA"/>
    <property type="match status" value="1"/>
</dbReference>
<comment type="caution">
    <text evidence="16">The sequence shown here is derived from an EMBL/GenBank/DDBJ whole genome shotgun (WGS) entry which is preliminary data.</text>
</comment>
<dbReference type="GO" id="GO:0005524">
    <property type="term" value="F:ATP binding"/>
    <property type="evidence" value="ECO:0007669"/>
    <property type="project" value="UniProtKB-KW"/>
</dbReference>
<evidence type="ECO:0000256" key="7">
    <source>
        <dbReference type="ARBA" id="ARBA00022840"/>
    </source>
</evidence>
<dbReference type="SUPFAM" id="SSF55874">
    <property type="entry name" value="ATPase domain of HSP90 chaperone/DNA topoisomerase II/histidine kinase"/>
    <property type="match status" value="1"/>
</dbReference>
<evidence type="ECO:0000256" key="12">
    <source>
        <dbReference type="PROSITE-ProRule" id="PRU00169"/>
    </source>
</evidence>
<dbReference type="Pfam" id="PF07494">
    <property type="entry name" value="Reg_prop"/>
    <property type="match status" value="1"/>
</dbReference>
<dbReference type="SUPFAM" id="SSF46689">
    <property type="entry name" value="Homeodomain-like"/>
    <property type="match status" value="1"/>
</dbReference>
<feature type="modified residue" description="4-aspartylphosphate" evidence="12">
    <location>
        <position position="1072"/>
    </location>
</feature>
<keyword evidence="17" id="KW-1185">Reference proteome</keyword>
<dbReference type="GO" id="GO:0043565">
    <property type="term" value="F:sequence-specific DNA binding"/>
    <property type="evidence" value="ECO:0007669"/>
    <property type="project" value="InterPro"/>
</dbReference>
<dbReference type="EMBL" id="QBKT01000004">
    <property type="protein sequence ID" value="PTX61738.1"/>
    <property type="molecule type" value="Genomic_DNA"/>
</dbReference>
<dbReference type="Gene3D" id="2.60.40.10">
    <property type="entry name" value="Immunoglobulins"/>
    <property type="match status" value="1"/>
</dbReference>
<dbReference type="InterPro" id="IPR013783">
    <property type="entry name" value="Ig-like_fold"/>
</dbReference>
<name>A0A2T6C0A2_9FLAO</name>
<protein>
    <recommendedName>
        <fullName evidence="2">histidine kinase</fullName>
        <ecNumber evidence="2">2.7.13.3</ecNumber>
    </recommendedName>
</protein>
<dbReference type="CDD" id="cd17574">
    <property type="entry name" value="REC_OmpR"/>
    <property type="match status" value="1"/>
</dbReference>
<dbReference type="Gene3D" id="1.10.10.60">
    <property type="entry name" value="Homeodomain-like"/>
    <property type="match status" value="1"/>
</dbReference>
<evidence type="ECO:0000256" key="1">
    <source>
        <dbReference type="ARBA" id="ARBA00000085"/>
    </source>
</evidence>
<dbReference type="GO" id="GO:0000155">
    <property type="term" value="F:phosphorelay sensor kinase activity"/>
    <property type="evidence" value="ECO:0007669"/>
    <property type="project" value="InterPro"/>
</dbReference>
<accession>A0A2T6C0A2</accession>
<dbReference type="Pfam" id="PF00512">
    <property type="entry name" value="HisKA"/>
    <property type="match status" value="1"/>
</dbReference>
<dbReference type="InterPro" id="IPR018060">
    <property type="entry name" value="HTH_AraC"/>
</dbReference>
<keyword evidence="5" id="KW-0547">Nucleotide-binding</keyword>
<keyword evidence="6" id="KW-0418">Kinase</keyword>
<dbReference type="PROSITE" id="PS01124">
    <property type="entry name" value="HTH_ARAC_FAMILY_2"/>
    <property type="match status" value="1"/>
</dbReference>
<evidence type="ECO:0000259" key="14">
    <source>
        <dbReference type="PROSITE" id="PS50109"/>
    </source>
</evidence>
<gene>
    <name evidence="16" type="ORF">C8N46_104382</name>
</gene>
<reference evidence="16 17" key="1">
    <citation type="submission" date="2018-04" db="EMBL/GenBank/DDBJ databases">
        <title>Genomic Encyclopedia of Archaeal and Bacterial Type Strains, Phase II (KMG-II): from individual species to whole genera.</title>
        <authorList>
            <person name="Goeker M."/>
        </authorList>
    </citation>
    <scope>NUCLEOTIDE SEQUENCE [LARGE SCALE GENOMIC DNA]</scope>
    <source>
        <strain evidence="16 17">DSM 25731</strain>
    </source>
</reference>
<dbReference type="Pfam" id="PF02518">
    <property type="entry name" value="HATPase_c"/>
    <property type="match status" value="1"/>
</dbReference>
<dbReference type="SUPFAM" id="SSF63829">
    <property type="entry name" value="Calcium-dependent phosphotriesterase"/>
    <property type="match status" value="1"/>
</dbReference>
<dbReference type="AlphaFoldDB" id="A0A2T6C0A2"/>
<sequence>MIKYYANKYWFSLILLISLTAYSQQIKRIDPKQEFIDATVNTIEKDSLGYLWIGTEQGLKKYAGTALKNYEFPNNEDIVGRGIVAIKNIKGELYLISHNGTLFKYEYEYDTFTTLFTLQGATFLSFDKITDEQLIIGLASGFIIYDLANNTASEILHKDIILNKTVRFYDGKIYSGTSKGFFSFTYNQSSKTLTVEKKIITEQDIIHFTIDKQGRCWIGTEVGGLFILQHDELTQKTLSKIENKTYAIRKIAFDTYNKVLVAVDRLGLFVLDEDGNVIKNYTHEADNDNSLTQNGIYEIYVDDTNAYWLGIQDGGLNIVYEKDSVFSNIFHIRDNNNSISNNSIRAIYEGADDALWFGTENGVSKLKEGNWVNYNKNPKLYNTAVLAINSFKDQLVLGTYGEGILALNDDVVTEVKLSEKLPLDFVFHINKFKNDLWIGASDGPLSHYKDGQLLNNYPMGVERFVVEGFDDIVYVASSAGLFEINNRNASFRRLAKDIFNSSNECYHLNFDRLNNCIWIGTKKGLYKFNLRTETVEAIGEKFRSQIRTVFSIQRDNQNNLYLSCLSGLWRYDIKKEIFRKFDSNDGLLIERFGFGATALLKDGRIAFGGPKGATIFNPLNLELDQPIQNIHIKNFTINGKEPDSTLLAKNINYTKTLQLPYDNNSISFNFEALKFHGATRNLFEWQLKGYDENVRYSYTDEKITYSNLEPGDYVLTYSGYNADGVKSDTKTISINIKKPFWKTYLAYAIYILTFFTIGYLMYRVSEANNRKKFNENKIKFFVDVAHDIRTPVSLIQLLVQQLHTQENTEESLKLIERNSQNLNEYVTQLLDFQKIDNKQLKLNISEIDLKDCLAKITSDFTPILNEKQITLQLKVKHLSVWFDVPKMRRIFYNIISNAIKYTGEGGQITISSFLDDKNLKISFKDNGIGIPEKQLDLIFKRFTRGTNVSNKGIPGTGIGLMLSKKIVELHGGKILLESKENEGSIFTVVLPNGKESYNSEDIIHEKSVGEETKDIDQFIAKNKLILLVEDNDELRQAVKTTLQDNFTIIEATNGKEGLLKALSKNPDLIITDIMMPVMDGKELCKLLKSNFKTSHIPVIMLTALADMEDKIKGLETGADSYVEKPLNVDILKATIKNLINSRENVRQILGDEEVTKNLTPDERFLSEVIDSIKDNITNKDFSIDTLCEMMGLSRSNLFRKLKGLIQMSPSDLILKIKLDKAEELMKQKRFTRISDIAYESGFHDPKYFSTLFKKHYNKTPKEFIDSL</sequence>
<dbReference type="Gene3D" id="3.30.565.10">
    <property type="entry name" value="Histidine kinase-like ATPase, C-terminal domain"/>
    <property type="match status" value="1"/>
</dbReference>
<dbReference type="Gene3D" id="3.40.50.2300">
    <property type="match status" value="1"/>
</dbReference>
<dbReference type="Gene3D" id="1.10.287.130">
    <property type="match status" value="1"/>
</dbReference>
<evidence type="ECO:0000259" key="15">
    <source>
        <dbReference type="PROSITE" id="PS50110"/>
    </source>
</evidence>
<dbReference type="InterPro" id="IPR011123">
    <property type="entry name" value="Y_Y_Y"/>
</dbReference>
<dbReference type="Gene3D" id="2.130.10.10">
    <property type="entry name" value="YVTN repeat-like/Quinoprotein amine dehydrogenase"/>
    <property type="match status" value="3"/>
</dbReference>
<feature type="domain" description="Histidine kinase" evidence="14">
    <location>
        <begin position="783"/>
        <end position="994"/>
    </location>
</feature>
<dbReference type="PROSITE" id="PS50109">
    <property type="entry name" value="HIS_KIN"/>
    <property type="match status" value="1"/>
</dbReference>
<dbReference type="GO" id="GO:0003700">
    <property type="term" value="F:DNA-binding transcription factor activity"/>
    <property type="evidence" value="ECO:0007669"/>
    <property type="project" value="InterPro"/>
</dbReference>
<dbReference type="PROSITE" id="PS00041">
    <property type="entry name" value="HTH_ARAC_FAMILY_1"/>
    <property type="match status" value="1"/>
</dbReference>
<dbReference type="InterPro" id="IPR009057">
    <property type="entry name" value="Homeodomain-like_sf"/>
</dbReference>
<dbReference type="InterPro" id="IPR001789">
    <property type="entry name" value="Sig_transdc_resp-reg_receiver"/>
</dbReference>
<dbReference type="EC" id="2.7.13.3" evidence="2"/>
<dbReference type="InterPro" id="IPR015943">
    <property type="entry name" value="WD40/YVTN_repeat-like_dom_sf"/>
</dbReference>
<keyword evidence="9" id="KW-0805">Transcription regulation</keyword>
<evidence type="ECO:0000256" key="10">
    <source>
        <dbReference type="ARBA" id="ARBA00023125"/>
    </source>
</evidence>
<organism evidence="16 17">
    <name type="scientific">Kordia periserrulae</name>
    <dbReference type="NCBI Taxonomy" id="701523"/>
    <lineage>
        <taxon>Bacteria</taxon>
        <taxon>Pseudomonadati</taxon>
        <taxon>Bacteroidota</taxon>
        <taxon>Flavobacteriia</taxon>
        <taxon>Flavobacteriales</taxon>
        <taxon>Flavobacteriaceae</taxon>
        <taxon>Kordia</taxon>
    </lineage>
</organism>
<comment type="catalytic activity">
    <reaction evidence="1">
        <text>ATP + protein L-histidine = ADP + protein N-phospho-L-histidine.</text>
        <dbReference type="EC" id="2.7.13.3"/>
    </reaction>
</comment>
<proteinExistence type="predicted"/>
<dbReference type="SUPFAM" id="SSF101898">
    <property type="entry name" value="NHL repeat"/>
    <property type="match status" value="1"/>
</dbReference>
<keyword evidence="10" id="KW-0238">DNA-binding</keyword>
<keyword evidence="3 12" id="KW-0597">Phosphoprotein</keyword>
<keyword evidence="7" id="KW-0067">ATP-binding</keyword>
<dbReference type="CDD" id="cd00082">
    <property type="entry name" value="HisKA"/>
    <property type="match status" value="1"/>
</dbReference>
<dbReference type="CDD" id="cd00075">
    <property type="entry name" value="HATPase"/>
    <property type="match status" value="1"/>
</dbReference>
<dbReference type="Proteomes" id="UP000244090">
    <property type="component" value="Unassembled WGS sequence"/>
</dbReference>
<dbReference type="InterPro" id="IPR003594">
    <property type="entry name" value="HATPase_dom"/>
</dbReference>
<dbReference type="OrthoDB" id="358279at2"/>
<keyword evidence="8" id="KW-0902">Two-component regulatory system</keyword>
<evidence type="ECO:0000256" key="4">
    <source>
        <dbReference type="ARBA" id="ARBA00022679"/>
    </source>
</evidence>
<dbReference type="PRINTS" id="PR00344">
    <property type="entry name" value="BCTRLSENSOR"/>
</dbReference>
<dbReference type="SMART" id="SM00387">
    <property type="entry name" value="HATPase_c"/>
    <property type="match status" value="1"/>
</dbReference>
<evidence type="ECO:0000256" key="3">
    <source>
        <dbReference type="ARBA" id="ARBA00022553"/>
    </source>
</evidence>
<keyword evidence="11" id="KW-0804">Transcription</keyword>
<dbReference type="InterPro" id="IPR036097">
    <property type="entry name" value="HisK_dim/P_sf"/>
</dbReference>
<dbReference type="InterPro" id="IPR011110">
    <property type="entry name" value="Reg_prop"/>
</dbReference>
<dbReference type="Pfam" id="PF07495">
    <property type="entry name" value="Y_Y_Y"/>
    <property type="match status" value="1"/>
</dbReference>
<evidence type="ECO:0000256" key="5">
    <source>
        <dbReference type="ARBA" id="ARBA00022741"/>
    </source>
</evidence>
<dbReference type="SMART" id="SM00448">
    <property type="entry name" value="REC"/>
    <property type="match status" value="1"/>
</dbReference>
<dbReference type="InterPro" id="IPR036890">
    <property type="entry name" value="HATPase_C_sf"/>
</dbReference>
<dbReference type="SUPFAM" id="SSF47384">
    <property type="entry name" value="Homodimeric domain of signal transducing histidine kinase"/>
    <property type="match status" value="1"/>
</dbReference>
<evidence type="ECO:0000256" key="6">
    <source>
        <dbReference type="ARBA" id="ARBA00022777"/>
    </source>
</evidence>
<evidence type="ECO:0000313" key="17">
    <source>
        <dbReference type="Proteomes" id="UP000244090"/>
    </source>
</evidence>
<dbReference type="SUPFAM" id="SSF52172">
    <property type="entry name" value="CheY-like"/>
    <property type="match status" value="1"/>
</dbReference>
<evidence type="ECO:0000313" key="16">
    <source>
        <dbReference type="EMBL" id="PTX61738.1"/>
    </source>
</evidence>
<dbReference type="InterPro" id="IPR005467">
    <property type="entry name" value="His_kinase_dom"/>
</dbReference>
<dbReference type="InterPro" id="IPR011006">
    <property type="entry name" value="CheY-like_superfamily"/>
</dbReference>
<feature type="domain" description="HTH araC/xylS-type" evidence="13">
    <location>
        <begin position="1166"/>
        <end position="1266"/>
    </location>
</feature>
<dbReference type="Pfam" id="PF12833">
    <property type="entry name" value="HTH_18"/>
    <property type="match status" value="1"/>
</dbReference>
<dbReference type="PROSITE" id="PS50110">
    <property type="entry name" value="RESPONSE_REGULATORY"/>
    <property type="match status" value="1"/>
</dbReference>
<dbReference type="PANTHER" id="PTHR43547:SF2">
    <property type="entry name" value="HYBRID SIGNAL TRANSDUCTION HISTIDINE KINASE C"/>
    <property type="match status" value="1"/>
</dbReference>
<dbReference type="InterPro" id="IPR004358">
    <property type="entry name" value="Sig_transdc_His_kin-like_C"/>
</dbReference>